<dbReference type="Proteomes" id="UP000275473">
    <property type="component" value="Unassembled WGS sequence"/>
</dbReference>
<organism evidence="3 4">
    <name type="scientific">Planococcus salinus</name>
    <dbReference type="NCBI Taxonomy" id="1848460"/>
    <lineage>
        <taxon>Bacteria</taxon>
        <taxon>Bacillati</taxon>
        <taxon>Bacillota</taxon>
        <taxon>Bacilli</taxon>
        <taxon>Bacillales</taxon>
        <taxon>Caryophanaceae</taxon>
        <taxon>Planococcus</taxon>
    </lineage>
</organism>
<dbReference type="InterPro" id="IPR041522">
    <property type="entry name" value="CdaR_GGDEF"/>
</dbReference>
<dbReference type="InterPro" id="IPR029016">
    <property type="entry name" value="GAF-like_dom_sf"/>
</dbReference>
<protein>
    <submittedName>
        <fullName evidence="3">GAF domain-containing protein</fullName>
    </submittedName>
</protein>
<proteinExistence type="inferred from homology"/>
<evidence type="ECO:0000313" key="4">
    <source>
        <dbReference type="Proteomes" id="UP000275473"/>
    </source>
</evidence>
<dbReference type="AlphaFoldDB" id="A0A3M8P6F9"/>
<dbReference type="InterPro" id="IPR003018">
    <property type="entry name" value="GAF"/>
</dbReference>
<comment type="caution">
    <text evidence="3">The sequence shown here is derived from an EMBL/GenBank/DDBJ whole genome shotgun (WGS) entry which is preliminary data.</text>
</comment>
<dbReference type="PANTHER" id="PTHR33744">
    <property type="entry name" value="CARBOHYDRATE DIACID REGULATOR"/>
    <property type="match status" value="1"/>
</dbReference>
<dbReference type="EMBL" id="RIAX01000009">
    <property type="protein sequence ID" value="RNF38860.1"/>
    <property type="molecule type" value="Genomic_DNA"/>
</dbReference>
<dbReference type="Gene3D" id="3.30.450.40">
    <property type="match status" value="1"/>
</dbReference>
<dbReference type="PANTHER" id="PTHR33744:SF1">
    <property type="entry name" value="DNA-BINDING TRANSCRIPTIONAL ACTIVATOR ADER"/>
    <property type="match status" value="1"/>
</dbReference>
<evidence type="ECO:0000259" key="2">
    <source>
        <dbReference type="SMART" id="SM00065"/>
    </source>
</evidence>
<reference evidence="3 4" key="1">
    <citation type="journal article" date="2018" name="Int. J. Syst. Evol. Microbiol.">
        <title>Planococcus salinus sp. nov., a moderately halophilic bacterium isolated from a saline-alkali soil.</title>
        <authorList>
            <person name="Gan L."/>
        </authorList>
    </citation>
    <scope>NUCLEOTIDE SEQUENCE [LARGE SCALE GENOMIC DNA]</scope>
    <source>
        <strain evidence="3 4">LCB217</strain>
    </source>
</reference>
<evidence type="ECO:0000256" key="1">
    <source>
        <dbReference type="ARBA" id="ARBA00006754"/>
    </source>
</evidence>
<dbReference type="Pfam" id="PF13185">
    <property type="entry name" value="GAF_2"/>
    <property type="match status" value="1"/>
</dbReference>
<dbReference type="InterPro" id="IPR042070">
    <property type="entry name" value="PucR_C-HTH_sf"/>
</dbReference>
<dbReference type="Gene3D" id="1.10.10.2840">
    <property type="entry name" value="PucR C-terminal helix-turn-helix domain"/>
    <property type="match status" value="1"/>
</dbReference>
<accession>A0A3M8P6F9</accession>
<evidence type="ECO:0000313" key="3">
    <source>
        <dbReference type="EMBL" id="RNF38860.1"/>
    </source>
</evidence>
<comment type="similarity">
    <text evidence="1">Belongs to the CdaR family.</text>
</comment>
<dbReference type="InterPro" id="IPR051448">
    <property type="entry name" value="CdaR-like_regulators"/>
</dbReference>
<dbReference type="SUPFAM" id="SSF55781">
    <property type="entry name" value="GAF domain-like"/>
    <property type="match status" value="1"/>
</dbReference>
<keyword evidence="4" id="KW-1185">Reference proteome</keyword>
<dbReference type="InterPro" id="IPR025736">
    <property type="entry name" value="PucR_C-HTH_dom"/>
</dbReference>
<gene>
    <name evidence="3" type="ORF">EEX84_12125</name>
</gene>
<name>A0A3M8P6F9_9BACL</name>
<feature type="domain" description="GAF" evidence="2">
    <location>
        <begin position="35"/>
        <end position="197"/>
    </location>
</feature>
<sequence>MEGMTVTMPLLHNSFSQSQMEALIKVAEAVNSTLNLKELFQLTLEESIKAIQDADGGVLFLYDKELAKLVCPSFVNFTPTVTKISLDPNESITGNCFSSRKPILITSPEELAAETESMSASNRRLFDASLAVHSGQNAFRVMCVPLITENDDCIGAITLNGFAEEGTFSEEDLRLLQAIAGQAAIALSKAQLHFDLQEKNEQFEQIITYQQQLLLKMNAGAGLASMLEQLSKQIQKPVSLLTIYGEHIQLGDLKDHFVTNEFPIQSGRLLLGKLFVSTEPGHEISDTDCYFIQQSILFFTLEINRESALREVEHRFKSELMDDLLNGILKEDFLIRAKGLGLDIDNLLLPVTAITEATSTEESITDFSWKREIANLLQVEVNQHFPGSLVVQKQQRYIVLLSVRDDISKPFLLKKIKRLADDLQRLINQQVQNLTIKLGIGKCVHHIEELPDSIEDSIKVLQFLHDSDSRENVIDSASLGFERLLIPNKDKDIDAFVMSTLGAIIRYDQEKDSKLLKTLRTYTQFLQRPGQAAKELHIHLNTLHYRLKKISELLHVDLQDSNDLLNLQLACKLLPEDIEK</sequence>
<dbReference type="Pfam" id="PF13556">
    <property type="entry name" value="HTH_30"/>
    <property type="match status" value="1"/>
</dbReference>
<dbReference type="Pfam" id="PF17853">
    <property type="entry name" value="GGDEF_2"/>
    <property type="match status" value="1"/>
</dbReference>
<dbReference type="SMART" id="SM00065">
    <property type="entry name" value="GAF"/>
    <property type="match status" value="1"/>
</dbReference>